<keyword evidence="2" id="KW-0732">Signal</keyword>
<dbReference type="Gene3D" id="3.40.30.10">
    <property type="entry name" value="Glutaredoxin"/>
    <property type="match status" value="1"/>
</dbReference>
<organism evidence="8 9">
    <name type="scientific">Pseudonocardia acidicola</name>
    <dbReference type="NCBI Taxonomy" id="2724939"/>
    <lineage>
        <taxon>Bacteria</taxon>
        <taxon>Bacillati</taxon>
        <taxon>Actinomycetota</taxon>
        <taxon>Actinomycetes</taxon>
        <taxon>Pseudonocardiales</taxon>
        <taxon>Pseudonocardiaceae</taxon>
        <taxon>Pseudonocardia</taxon>
    </lineage>
</organism>
<evidence type="ECO:0000259" key="7">
    <source>
        <dbReference type="Pfam" id="PF13462"/>
    </source>
</evidence>
<evidence type="ECO:0000256" key="2">
    <source>
        <dbReference type="ARBA" id="ARBA00022729"/>
    </source>
</evidence>
<dbReference type="PANTHER" id="PTHR13887:SF14">
    <property type="entry name" value="DISULFIDE BOND FORMATION PROTEIN D"/>
    <property type="match status" value="1"/>
</dbReference>
<feature type="domain" description="Thioredoxin-like fold" evidence="7">
    <location>
        <begin position="79"/>
        <end position="246"/>
    </location>
</feature>
<evidence type="ECO:0000256" key="5">
    <source>
        <dbReference type="ARBA" id="ARBA00023284"/>
    </source>
</evidence>
<keyword evidence="3" id="KW-0560">Oxidoreductase</keyword>
<dbReference type="PANTHER" id="PTHR13887">
    <property type="entry name" value="GLUTATHIONE S-TRANSFERASE KAPPA"/>
    <property type="match status" value="1"/>
</dbReference>
<reference evidence="8 9" key="1">
    <citation type="submission" date="2020-04" db="EMBL/GenBank/DDBJ databases">
        <authorList>
            <person name="Klaysubun C."/>
            <person name="Duangmal K."/>
            <person name="Lipun K."/>
        </authorList>
    </citation>
    <scope>NUCLEOTIDE SEQUENCE [LARGE SCALE GENOMIC DNA]</scope>
    <source>
        <strain evidence="8 9">K10HN5</strain>
    </source>
</reference>
<proteinExistence type="inferred from homology"/>
<dbReference type="Proteomes" id="UP000820669">
    <property type="component" value="Unassembled WGS sequence"/>
</dbReference>
<keyword evidence="6" id="KW-0812">Transmembrane</keyword>
<dbReference type="SUPFAM" id="SSF52833">
    <property type="entry name" value="Thioredoxin-like"/>
    <property type="match status" value="1"/>
</dbReference>
<dbReference type="Pfam" id="PF13462">
    <property type="entry name" value="Thioredoxin_4"/>
    <property type="match status" value="1"/>
</dbReference>
<evidence type="ECO:0000313" key="8">
    <source>
        <dbReference type="EMBL" id="NMH97071.1"/>
    </source>
</evidence>
<evidence type="ECO:0000256" key="1">
    <source>
        <dbReference type="ARBA" id="ARBA00005791"/>
    </source>
</evidence>
<protein>
    <submittedName>
        <fullName evidence="8">Thioredoxin domain-containing protein</fullName>
    </submittedName>
</protein>
<evidence type="ECO:0000256" key="3">
    <source>
        <dbReference type="ARBA" id="ARBA00023002"/>
    </source>
</evidence>
<evidence type="ECO:0000256" key="6">
    <source>
        <dbReference type="SAM" id="Phobius"/>
    </source>
</evidence>
<keyword evidence="6" id="KW-0472">Membrane</keyword>
<gene>
    <name evidence="8" type="ORF">HF526_07030</name>
</gene>
<evidence type="ECO:0000313" key="9">
    <source>
        <dbReference type="Proteomes" id="UP000820669"/>
    </source>
</evidence>
<dbReference type="EMBL" id="JAAXLA010000009">
    <property type="protein sequence ID" value="NMH97071.1"/>
    <property type="molecule type" value="Genomic_DNA"/>
</dbReference>
<comment type="similarity">
    <text evidence="1">Belongs to the thioredoxin family. DsbA subfamily.</text>
</comment>
<keyword evidence="9" id="KW-1185">Reference proteome</keyword>
<dbReference type="CDD" id="cd02972">
    <property type="entry name" value="DsbA_family"/>
    <property type="match status" value="1"/>
</dbReference>
<sequence length="257" mass="26024">MGGASRADKQRRKQAADQRLAAAGITPKKNGLVGNRTALVVVAAVVAIAVVIGVVVAVNRNSSSTTTPVAANYPVAVNGTVVTAGQASAPVTVDIYEDYLCPICERFEQSYGSDISTALNDGKIKVNYHATAILDQSTKPTGYSTLAANAALCAASAGIFPQFHKQLYDEQPAEGSAGLTAAQLAAKGKALGAGGDFEQCVTANGQAKAIAAATEAAAKTPALTTNGSFGTPTVAINGKKIDLSDSNWLTDAIGGQV</sequence>
<dbReference type="InterPro" id="IPR012336">
    <property type="entry name" value="Thioredoxin-like_fold"/>
</dbReference>
<keyword evidence="5" id="KW-0676">Redox-active center</keyword>
<comment type="caution">
    <text evidence="8">The sequence shown here is derived from an EMBL/GenBank/DDBJ whole genome shotgun (WGS) entry which is preliminary data.</text>
</comment>
<accession>A0ABX1S672</accession>
<feature type="transmembrane region" description="Helical" evidence="6">
    <location>
        <begin position="38"/>
        <end position="58"/>
    </location>
</feature>
<name>A0ABX1S672_9PSEU</name>
<keyword evidence="4" id="KW-1015">Disulfide bond</keyword>
<dbReference type="RefSeq" id="WP_169380459.1">
    <property type="nucleotide sequence ID" value="NZ_JAAXLA010000009.1"/>
</dbReference>
<keyword evidence="6" id="KW-1133">Transmembrane helix</keyword>
<dbReference type="InterPro" id="IPR036249">
    <property type="entry name" value="Thioredoxin-like_sf"/>
</dbReference>
<evidence type="ECO:0000256" key="4">
    <source>
        <dbReference type="ARBA" id="ARBA00023157"/>
    </source>
</evidence>